<sequence length="133" mass="13864">MTTGLDTFDGFSWASLLAGQDVLVLDPDAARGLHTANALDAAGARASRVATAEAARDRMLRRAFVVAVVALPGEASLDESLHAQFAAAGLHLMLLAAPARHAALRARYPGARVAGLDLGERQFVMLLTGTADE</sequence>
<dbReference type="HOGENOM" id="CLU_1904345_0_0_5"/>
<evidence type="ECO:0000313" key="1">
    <source>
        <dbReference type="EMBL" id="EAS51550.1"/>
    </source>
</evidence>
<dbReference type="RefSeq" id="WP_009210188.1">
    <property type="nucleotide sequence ID" value="NZ_BBWP01000001.1"/>
</dbReference>
<protein>
    <submittedName>
        <fullName evidence="1">Uncharacterized protein</fullName>
    </submittedName>
</protein>
<organism evidence="1 2">
    <name type="scientific">Aurantimonas manganoxydans (strain ATCC BAA-1229 / DSM 21871 / SI85-9A1)</name>
    <dbReference type="NCBI Taxonomy" id="287752"/>
    <lineage>
        <taxon>Bacteria</taxon>
        <taxon>Pseudomonadati</taxon>
        <taxon>Pseudomonadota</taxon>
        <taxon>Alphaproteobacteria</taxon>
        <taxon>Hyphomicrobiales</taxon>
        <taxon>Aurantimonadaceae</taxon>
        <taxon>Aurantimonas</taxon>
    </lineage>
</organism>
<proteinExistence type="predicted"/>
<dbReference type="AlphaFoldDB" id="Q1YM31"/>
<reference evidence="1 2" key="1">
    <citation type="journal article" date="2008" name="Appl. Environ. Microbiol.">
        <title>Genomic insights into Mn(II) oxidation by the marine alphaproteobacterium Aurantimonas sp. strain SI85-9A1.</title>
        <authorList>
            <person name="Dick G.J."/>
            <person name="Podell S."/>
            <person name="Johnson H.A."/>
            <person name="Rivera-Espinoza Y."/>
            <person name="Bernier-Latmani R."/>
            <person name="McCarthy J.K."/>
            <person name="Torpey J.W."/>
            <person name="Clement B.G."/>
            <person name="Gaasterland T."/>
            <person name="Tebo B.M."/>
        </authorList>
    </citation>
    <scope>NUCLEOTIDE SEQUENCE [LARGE SCALE GENOMIC DNA]</scope>
    <source>
        <strain evidence="1 2">SI85-9A1</strain>
    </source>
</reference>
<name>Q1YM31_AURMS</name>
<accession>Q1YM31</accession>
<gene>
    <name evidence="1" type="ORF">SI859A1_02366</name>
</gene>
<comment type="caution">
    <text evidence="1">The sequence shown here is derived from an EMBL/GenBank/DDBJ whole genome shotgun (WGS) entry which is preliminary data.</text>
</comment>
<keyword evidence="2" id="KW-1185">Reference proteome</keyword>
<evidence type="ECO:0000313" key="2">
    <source>
        <dbReference type="Proteomes" id="UP000000321"/>
    </source>
</evidence>
<dbReference type="EMBL" id="AAPJ01000001">
    <property type="protein sequence ID" value="EAS51550.1"/>
    <property type="molecule type" value="Genomic_DNA"/>
</dbReference>
<dbReference type="OrthoDB" id="7916987at2"/>
<dbReference type="Proteomes" id="UP000000321">
    <property type="component" value="Unassembled WGS sequence"/>
</dbReference>
<dbReference type="BioCyc" id="AURANTIMONAS:SI859A1_02366-MONOMER"/>